<gene>
    <name evidence="2" type="ORF">ACJRO7_029881</name>
</gene>
<organism evidence="2 3">
    <name type="scientific">Eucalyptus globulus</name>
    <name type="common">Tasmanian blue gum</name>
    <dbReference type="NCBI Taxonomy" id="34317"/>
    <lineage>
        <taxon>Eukaryota</taxon>
        <taxon>Viridiplantae</taxon>
        <taxon>Streptophyta</taxon>
        <taxon>Embryophyta</taxon>
        <taxon>Tracheophyta</taxon>
        <taxon>Spermatophyta</taxon>
        <taxon>Magnoliopsida</taxon>
        <taxon>eudicotyledons</taxon>
        <taxon>Gunneridae</taxon>
        <taxon>Pentapetalae</taxon>
        <taxon>rosids</taxon>
        <taxon>malvids</taxon>
        <taxon>Myrtales</taxon>
        <taxon>Myrtaceae</taxon>
        <taxon>Myrtoideae</taxon>
        <taxon>Eucalypteae</taxon>
        <taxon>Eucalyptus</taxon>
    </lineage>
</organism>
<feature type="region of interest" description="Disordered" evidence="1">
    <location>
        <begin position="1"/>
        <end position="62"/>
    </location>
</feature>
<evidence type="ECO:0000256" key="1">
    <source>
        <dbReference type="SAM" id="MobiDB-lite"/>
    </source>
</evidence>
<evidence type="ECO:0000313" key="3">
    <source>
        <dbReference type="Proteomes" id="UP001634007"/>
    </source>
</evidence>
<feature type="compositionally biased region" description="Basic and acidic residues" evidence="1">
    <location>
        <begin position="46"/>
        <end position="55"/>
    </location>
</feature>
<evidence type="ECO:0000313" key="2">
    <source>
        <dbReference type="EMBL" id="KAL3724785.1"/>
    </source>
</evidence>
<dbReference type="EMBL" id="JBJKBG010000008">
    <property type="protein sequence ID" value="KAL3724785.1"/>
    <property type="molecule type" value="Genomic_DNA"/>
</dbReference>
<feature type="compositionally biased region" description="Polar residues" evidence="1">
    <location>
        <begin position="1"/>
        <end position="22"/>
    </location>
</feature>
<accession>A0ABD3JMH9</accession>
<sequence>MMVNNRQEGAASFDQQGTSMQQGKRGGVGLASLVSRTGQLRRGNSRARERQRGQREQLAGSSLRWPRVGVNTAAASDAWAIHPMEDAAA</sequence>
<proteinExistence type="predicted"/>
<protein>
    <submittedName>
        <fullName evidence="2">Uncharacterized protein</fullName>
    </submittedName>
</protein>
<name>A0ABD3JMH9_EUCGL</name>
<comment type="caution">
    <text evidence="2">The sequence shown here is derived from an EMBL/GenBank/DDBJ whole genome shotgun (WGS) entry which is preliminary data.</text>
</comment>
<reference evidence="2 3" key="1">
    <citation type="submission" date="2024-11" db="EMBL/GenBank/DDBJ databases">
        <title>Chromosome-level genome assembly of Eucalyptus globulus Labill. provides insights into its genome evolution.</title>
        <authorList>
            <person name="Li X."/>
        </authorList>
    </citation>
    <scope>NUCLEOTIDE SEQUENCE [LARGE SCALE GENOMIC DNA]</scope>
    <source>
        <strain evidence="2">CL2024</strain>
        <tissue evidence="2">Fresh tender leaves</tissue>
    </source>
</reference>
<keyword evidence="3" id="KW-1185">Reference proteome</keyword>
<dbReference type="AlphaFoldDB" id="A0ABD3JMH9"/>
<dbReference type="Proteomes" id="UP001634007">
    <property type="component" value="Unassembled WGS sequence"/>
</dbReference>